<protein>
    <recommendedName>
        <fullName evidence="8">Disease resistance-like protein DSC1</fullName>
    </recommendedName>
</protein>
<dbReference type="Gene3D" id="3.80.10.10">
    <property type="entry name" value="Ribonuclease Inhibitor"/>
    <property type="match status" value="3"/>
</dbReference>
<dbReference type="InterPro" id="IPR045344">
    <property type="entry name" value="C-JID"/>
</dbReference>
<gene>
    <name evidence="6" type="ORF">VitviT2T_023012</name>
</gene>
<dbReference type="SMART" id="SM00369">
    <property type="entry name" value="LRR_TYP"/>
    <property type="match status" value="5"/>
</dbReference>
<keyword evidence="7" id="KW-1185">Reference proteome</keyword>
<feature type="domain" description="C-JID" evidence="4">
    <location>
        <begin position="563"/>
        <end position="713"/>
    </location>
</feature>
<dbReference type="SUPFAM" id="SSF52058">
    <property type="entry name" value="L domain-like"/>
    <property type="match status" value="2"/>
</dbReference>
<dbReference type="InterPro" id="IPR001611">
    <property type="entry name" value="Leu-rich_rpt"/>
</dbReference>
<name>A0ABY9DE62_VITVI</name>
<proteinExistence type="predicted"/>
<evidence type="ECO:0000259" key="5">
    <source>
        <dbReference type="Pfam" id="PF23286"/>
    </source>
</evidence>
<dbReference type="Pfam" id="PF20160">
    <property type="entry name" value="C-JID"/>
    <property type="match status" value="1"/>
</dbReference>
<evidence type="ECO:0000313" key="6">
    <source>
        <dbReference type="EMBL" id="WKA05024.1"/>
    </source>
</evidence>
<evidence type="ECO:0000256" key="2">
    <source>
        <dbReference type="ARBA" id="ARBA00022737"/>
    </source>
</evidence>
<dbReference type="InterPro" id="IPR058546">
    <property type="entry name" value="RPS4B/Roq1-like_LRR"/>
</dbReference>
<dbReference type="InterPro" id="IPR044974">
    <property type="entry name" value="Disease_R_plants"/>
</dbReference>
<dbReference type="EMBL" id="CP126662">
    <property type="protein sequence ID" value="WKA05024.1"/>
    <property type="molecule type" value="Genomic_DNA"/>
</dbReference>
<accession>A0ABY9DE62</accession>
<dbReference type="InterPro" id="IPR003591">
    <property type="entry name" value="Leu-rich_rpt_typical-subtyp"/>
</dbReference>
<evidence type="ECO:0000256" key="1">
    <source>
        <dbReference type="ARBA" id="ARBA00022614"/>
    </source>
</evidence>
<reference evidence="6 7" key="1">
    <citation type="journal article" date="2023" name="Hortic Res">
        <title>The complete reference genome for grapevine (Vitis vinifera L.) genetics and breeding.</title>
        <authorList>
            <person name="Shi X."/>
            <person name="Cao S."/>
            <person name="Wang X."/>
            <person name="Huang S."/>
            <person name="Wang Y."/>
            <person name="Liu Z."/>
            <person name="Liu W."/>
            <person name="Leng X."/>
            <person name="Peng Y."/>
            <person name="Wang N."/>
            <person name="Wang Y."/>
            <person name="Ma Z."/>
            <person name="Xu X."/>
            <person name="Zhang F."/>
            <person name="Xue H."/>
            <person name="Zhong H."/>
            <person name="Wang Y."/>
            <person name="Zhang K."/>
            <person name="Velt A."/>
            <person name="Avia K."/>
            <person name="Holtgrawe D."/>
            <person name="Grimplet J."/>
            <person name="Matus J.T."/>
            <person name="Ware D."/>
            <person name="Wu X."/>
            <person name="Wang H."/>
            <person name="Liu C."/>
            <person name="Fang Y."/>
            <person name="Rustenholz C."/>
            <person name="Cheng Z."/>
            <person name="Xiao H."/>
            <person name="Zhou Y."/>
        </authorList>
    </citation>
    <scope>NUCLEOTIDE SEQUENCE [LARGE SCALE GENOMIC DNA]</scope>
    <source>
        <strain evidence="7">cv. Pinot noir / PN40024</strain>
        <tissue evidence="6">Leaf</tissue>
    </source>
</reference>
<keyword evidence="3" id="KW-0611">Plant defense</keyword>
<dbReference type="PANTHER" id="PTHR11017">
    <property type="entry name" value="LEUCINE-RICH REPEAT-CONTAINING PROTEIN"/>
    <property type="match status" value="1"/>
</dbReference>
<keyword evidence="1" id="KW-0433">Leucine-rich repeat</keyword>
<dbReference type="InterPro" id="IPR032675">
    <property type="entry name" value="LRR_dom_sf"/>
</dbReference>
<evidence type="ECO:0000313" key="7">
    <source>
        <dbReference type="Proteomes" id="UP001227230"/>
    </source>
</evidence>
<dbReference type="Pfam" id="PF13855">
    <property type="entry name" value="LRR_8"/>
    <property type="match status" value="1"/>
</dbReference>
<sequence>MHDLIQQMGQEIVREKYPDDPNKWSRLWDPDDIYRAFLRKEGMKKIEAISLDFSRLKEIQLSTKVFSRMKKLRLLKVYWSDHSSFTKKESKVFIPKDFEIPSHELRYLYWEGYSLNCLPSNFHGENLVELELRYSTIKRLWKGSKGLEKLKFINLSHSEKLTKISKFSGMPNLERLNLEGCTSLRKVHSSLGVLKKLTSLQLKDCQKLESFPSSIELESLEVLDISGCSNFEKFPEIHGNMRHLRKIYLNQSGIKELPTSIEFLESLEMLQLANCSNFEKFPEIQRDMKSLHWLVLGGTAIKELPSSIYHLTGLRELSLYRCKNLRRLPSSICRLEFLHGIYLHGCSNLEAFPDIIKDMENIGRLELMGTSLKELPPSIEHLKGLEELDLTNCENLVTLPSSICNIRSLERLVLQNCSKLQELPKNPMTLQCSDMIGLCSLMDLNLSGCNLMGGAIPSDLWCLSSLRRLNLSGSNIRCIPSGISQLRILQLNHCKMLESITELPSSLRVLDAHDCTRLDTLSSLSSLLQCSLFSCFKSAIQELEHGIESSKSIGINIVIPGSRGIPEWISNQELGSEVTVELPMNWCEDNDFLGFALCSLYVPLDDAFEDGGLECRLIAFHGDQFRRVDDIWFKSSCKYYENGGVSYLHKCCDNGDVSDCVLWVTYYPQIAIKKKHRSNQWRHFKALFNGLYNCGSKAFKVKKCGVHLIYAQDFQPNHYSSQLLRETANCNVKRSRDDTESDPAEAKLPSLNHWKWL</sequence>
<organism evidence="6 7">
    <name type="scientific">Vitis vinifera</name>
    <name type="common">Grape</name>
    <dbReference type="NCBI Taxonomy" id="29760"/>
    <lineage>
        <taxon>Eukaryota</taxon>
        <taxon>Viridiplantae</taxon>
        <taxon>Streptophyta</taxon>
        <taxon>Embryophyta</taxon>
        <taxon>Tracheophyta</taxon>
        <taxon>Spermatophyta</taxon>
        <taxon>Magnoliopsida</taxon>
        <taxon>eudicotyledons</taxon>
        <taxon>Gunneridae</taxon>
        <taxon>Pentapetalae</taxon>
        <taxon>rosids</taxon>
        <taxon>Vitales</taxon>
        <taxon>Vitaceae</taxon>
        <taxon>Viteae</taxon>
        <taxon>Vitis</taxon>
    </lineage>
</organism>
<feature type="domain" description="Disease resistance protein RPS4B/Roq1-like leucine-rich repeats" evidence="5">
    <location>
        <begin position="341"/>
        <end position="530"/>
    </location>
</feature>
<dbReference type="Pfam" id="PF23286">
    <property type="entry name" value="LRR_13"/>
    <property type="match status" value="1"/>
</dbReference>
<evidence type="ECO:0008006" key="8">
    <source>
        <dbReference type="Google" id="ProtNLM"/>
    </source>
</evidence>
<evidence type="ECO:0000259" key="4">
    <source>
        <dbReference type="Pfam" id="PF20160"/>
    </source>
</evidence>
<dbReference type="Proteomes" id="UP001227230">
    <property type="component" value="Chromosome 15"/>
</dbReference>
<dbReference type="PANTHER" id="PTHR11017:SF570">
    <property type="entry name" value="DISEASE RESISTANCE PROTEIN (TIR-NBS CLASS)-RELATED"/>
    <property type="match status" value="1"/>
</dbReference>
<keyword evidence="2" id="KW-0677">Repeat</keyword>
<evidence type="ECO:0000256" key="3">
    <source>
        <dbReference type="ARBA" id="ARBA00022821"/>
    </source>
</evidence>